<dbReference type="InterPro" id="IPR001478">
    <property type="entry name" value="PDZ"/>
</dbReference>
<evidence type="ECO:0000313" key="8">
    <source>
        <dbReference type="Proteomes" id="UP000539313"/>
    </source>
</evidence>
<evidence type="ECO:0000259" key="6">
    <source>
        <dbReference type="PROSITE" id="PS50106"/>
    </source>
</evidence>
<dbReference type="Proteomes" id="UP000539313">
    <property type="component" value="Unassembled WGS sequence"/>
</dbReference>
<dbReference type="InterPro" id="IPR029045">
    <property type="entry name" value="ClpP/crotonase-like_dom_sf"/>
</dbReference>
<evidence type="ECO:0000256" key="5">
    <source>
        <dbReference type="RuleBase" id="RU004404"/>
    </source>
</evidence>
<evidence type="ECO:0000256" key="1">
    <source>
        <dbReference type="ARBA" id="ARBA00009179"/>
    </source>
</evidence>
<dbReference type="Pfam" id="PF03572">
    <property type="entry name" value="Peptidase_S41"/>
    <property type="match status" value="1"/>
</dbReference>
<dbReference type="Gene3D" id="2.30.42.10">
    <property type="match status" value="1"/>
</dbReference>
<accession>A0A7W3RCE7</accession>
<dbReference type="InterPro" id="IPR005151">
    <property type="entry name" value="Tail-specific_protease"/>
</dbReference>
<comment type="caution">
    <text evidence="7">The sequence shown here is derived from an EMBL/GenBank/DDBJ whole genome shotgun (WGS) entry which is preliminary data.</text>
</comment>
<keyword evidence="2 5" id="KW-0645">Protease</keyword>
<dbReference type="CDD" id="cd06782">
    <property type="entry name" value="cpPDZ_CPP-like"/>
    <property type="match status" value="1"/>
</dbReference>
<dbReference type="PROSITE" id="PS50106">
    <property type="entry name" value="PDZ"/>
    <property type="match status" value="1"/>
</dbReference>
<dbReference type="AlphaFoldDB" id="A0A7W3RCE7"/>
<evidence type="ECO:0000313" key="7">
    <source>
        <dbReference type="EMBL" id="MBA9007846.1"/>
    </source>
</evidence>
<dbReference type="SMART" id="SM00245">
    <property type="entry name" value="TSPc"/>
    <property type="match status" value="1"/>
</dbReference>
<proteinExistence type="inferred from homology"/>
<organism evidence="7 8">
    <name type="scientific">Thermomonospora cellulosilytica</name>
    <dbReference type="NCBI Taxonomy" id="1411118"/>
    <lineage>
        <taxon>Bacteria</taxon>
        <taxon>Bacillati</taxon>
        <taxon>Actinomycetota</taxon>
        <taxon>Actinomycetes</taxon>
        <taxon>Streptosporangiales</taxon>
        <taxon>Thermomonosporaceae</taxon>
        <taxon>Thermomonospora</taxon>
    </lineage>
</organism>
<sequence length="407" mass="42357">MFRLTGRVPRAVRAGRPVRAAAVALALVCAYGAGVVTGAEPGTSAGTGGQSTLDEASRRIADESAIPVGRTDLQRAAVEGMLRRLGDPWARYYTATEYDDTRGRLSGRYSGVGLWLGGDGSAADPVKVASVQPGSAAERAGVQAGDVITGIAGRPVAGWDPSRVAAALRGRPGTAVLLRVRRGLAEREFRLVRTAVRSGDVTVERTGPGIQVIRISAFTRGVGRQVRTAVERWRAQGGGGLILDLRGNPGGLLEEAVQTASALLPGGVVVIYERRGRPPRPWPVTAPGDGRTPLVVLVDAGTASAAEVVAGSLRDRDRAVIVGSRTYGKGSVQEPVRLRDGSVIELTVGRYRTPGGRDLDGVGIDPDVVVSADRPPAEAMRRAAGVLRGLVAAAPTKGLDDGPRMKD</sequence>
<dbReference type="GO" id="GO:0006508">
    <property type="term" value="P:proteolysis"/>
    <property type="evidence" value="ECO:0007669"/>
    <property type="project" value="UniProtKB-KW"/>
</dbReference>
<dbReference type="GO" id="GO:0004252">
    <property type="term" value="F:serine-type endopeptidase activity"/>
    <property type="evidence" value="ECO:0007669"/>
    <property type="project" value="UniProtKB-EC"/>
</dbReference>
<keyword evidence="3 5" id="KW-0378">Hydrolase</keyword>
<dbReference type="Gene3D" id="3.90.226.10">
    <property type="entry name" value="2-enoyl-CoA Hydratase, Chain A, domain 1"/>
    <property type="match status" value="1"/>
</dbReference>
<dbReference type="SMART" id="SM00228">
    <property type="entry name" value="PDZ"/>
    <property type="match status" value="1"/>
</dbReference>
<feature type="domain" description="PDZ" evidence="6">
    <location>
        <begin position="94"/>
        <end position="183"/>
    </location>
</feature>
<evidence type="ECO:0000256" key="3">
    <source>
        <dbReference type="ARBA" id="ARBA00022801"/>
    </source>
</evidence>
<dbReference type="InterPro" id="IPR036034">
    <property type="entry name" value="PDZ_sf"/>
</dbReference>
<dbReference type="SUPFAM" id="SSF52096">
    <property type="entry name" value="ClpP/crotonase"/>
    <property type="match status" value="1"/>
</dbReference>
<dbReference type="EMBL" id="JACJII010000001">
    <property type="protein sequence ID" value="MBA9007846.1"/>
    <property type="molecule type" value="Genomic_DNA"/>
</dbReference>
<dbReference type="GO" id="GO:0007165">
    <property type="term" value="P:signal transduction"/>
    <property type="evidence" value="ECO:0007669"/>
    <property type="project" value="TreeGrafter"/>
</dbReference>
<dbReference type="EC" id="3.4.21.102" evidence="7"/>
<dbReference type="InterPro" id="IPR004447">
    <property type="entry name" value="Peptidase_S41A"/>
</dbReference>
<reference evidence="7 8" key="1">
    <citation type="submission" date="2020-08" db="EMBL/GenBank/DDBJ databases">
        <title>Sequencing the genomes of 1000 actinobacteria strains.</title>
        <authorList>
            <person name="Klenk H.-P."/>
        </authorList>
    </citation>
    <scope>NUCLEOTIDE SEQUENCE [LARGE SCALE GENOMIC DNA]</scope>
    <source>
        <strain evidence="7 8">DSM 45823</strain>
    </source>
</reference>
<dbReference type="PANTHER" id="PTHR32060">
    <property type="entry name" value="TAIL-SPECIFIC PROTEASE"/>
    <property type="match status" value="1"/>
</dbReference>
<dbReference type="InterPro" id="IPR041489">
    <property type="entry name" value="PDZ_6"/>
</dbReference>
<dbReference type="Gene3D" id="3.30.750.44">
    <property type="match status" value="1"/>
</dbReference>
<dbReference type="SUPFAM" id="SSF50156">
    <property type="entry name" value="PDZ domain-like"/>
    <property type="match status" value="1"/>
</dbReference>
<keyword evidence="8" id="KW-1185">Reference proteome</keyword>
<comment type="similarity">
    <text evidence="1 5">Belongs to the peptidase S41A family.</text>
</comment>
<evidence type="ECO:0000256" key="4">
    <source>
        <dbReference type="ARBA" id="ARBA00022825"/>
    </source>
</evidence>
<evidence type="ECO:0000256" key="2">
    <source>
        <dbReference type="ARBA" id="ARBA00022670"/>
    </source>
</evidence>
<gene>
    <name evidence="7" type="ORF">HNR21_006728</name>
</gene>
<protein>
    <submittedName>
        <fullName evidence="7">Carboxyl-terminal processing protease</fullName>
        <ecNumber evidence="7">3.4.21.102</ecNumber>
    </submittedName>
</protein>
<dbReference type="RefSeq" id="WP_182708282.1">
    <property type="nucleotide sequence ID" value="NZ_JACJII010000001.1"/>
</dbReference>
<dbReference type="PANTHER" id="PTHR32060:SF30">
    <property type="entry name" value="CARBOXY-TERMINAL PROCESSING PROTEASE CTPA"/>
    <property type="match status" value="1"/>
</dbReference>
<keyword evidence="4 5" id="KW-0720">Serine protease</keyword>
<dbReference type="Pfam" id="PF17820">
    <property type="entry name" value="PDZ_6"/>
    <property type="match status" value="1"/>
</dbReference>
<dbReference type="NCBIfam" id="TIGR00225">
    <property type="entry name" value="prc"/>
    <property type="match status" value="1"/>
</dbReference>
<name>A0A7W3RCE7_9ACTN</name>
<dbReference type="CDD" id="cd07560">
    <property type="entry name" value="Peptidase_S41_CPP"/>
    <property type="match status" value="1"/>
</dbReference>
<dbReference type="GO" id="GO:0030288">
    <property type="term" value="C:outer membrane-bounded periplasmic space"/>
    <property type="evidence" value="ECO:0007669"/>
    <property type="project" value="TreeGrafter"/>
</dbReference>